<organism evidence="1 2">
    <name type="scientific">Rhododendron simsii</name>
    <name type="common">Sims's rhododendron</name>
    <dbReference type="NCBI Taxonomy" id="118357"/>
    <lineage>
        <taxon>Eukaryota</taxon>
        <taxon>Viridiplantae</taxon>
        <taxon>Streptophyta</taxon>
        <taxon>Embryophyta</taxon>
        <taxon>Tracheophyta</taxon>
        <taxon>Spermatophyta</taxon>
        <taxon>Magnoliopsida</taxon>
        <taxon>eudicotyledons</taxon>
        <taxon>Gunneridae</taxon>
        <taxon>Pentapetalae</taxon>
        <taxon>asterids</taxon>
        <taxon>Ericales</taxon>
        <taxon>Ericaceae</taxon>
        <taxon>Ericoideae</taxon>
        <taxon>Rhodoreae</taxon>
        <taxon>Rhododendron</taxon>
    </lineage>
</organism>
<evidence type="ECO:0000313" key="1">
    <source>
        <dbReference type="EMBL" id="KAF7140964.1"/>
    </source>
</evidence>
<dbReference type="AlphaFoldDB" id="A0A834GRM7"/>
<comment type="caution">
    <text evidence="1">The sequence shown here is derived from an EMBL/GenBank/DDBJ whole genome shotgun (WGS) entry which is preliminary data.</text>
</comment>
<keyword evidence="2" id="KW-1185">Reference proteome</keyword>
<name>A0A834GRM7_RHOSS</name>
<dbReference type="Proteomes" id="UP000626092">
    <property type="component" value="Unassembled WGS sequence"/>
</dbReference>
<sequence>MIFLTLFFAKQDSQINFSLNAILGVGEISLLHCHFHPILCESTKWEILPFPNKHPLRVFGTDFFSLKDFLSLLVLALSTLDNCGGVAKTEGILIVCKLNHVPQLSHYFYGRDTHIEINTCNGMKCGQTFLGPNSPNKPSIWSENWTTL</sequence>
<gene>
    <name evidence="1" type="ORF">RHSIM_Rhsim06G0100700</name>
</gene>
<dbReference type="EMBL" id="WJXA01000006">
    <property type="protein sequence ID" value="KAF7140964.1"/>
    <property type="molecule type" value="Genomic_DNA"/>
</dbReference>
<dbReference type="OrthoDB" id="10633225at2759"/>
<accession>A0A834GRM7</accession>
<evidence type="ECO:0000313" key="2">
    <source>
        <dbReference type="Proteomes" id="UP000626092"/>
    </source>
</evidence>
<protein>
    <submittedName>
        <fullName evidence="1">Uncharacterized protein</fullName>
    </submittedName>
</protein>
<reference evidence="1" key="1">
    <citation type="submission" date="2019-11" db="EMBL/GenBank/DDBJ databases">
        <authorList>
            <person name="Liu Y."/>
            <person name="Hou J."/>
            <person name="Li T.-Q."/>
            <person name="Guan C.-H."/>
            <person name="Wu X."/>
            <person name="Wu H.-Z."/>
            <person name="Ling F."/>
            <person name="Zhang R."/>
            <person name="Shi X.-G."/>
            <person name="Ren J.-P."/>
            <person name="Chen E.-F."/>
            <person name="Sun J.-M."/>
        </authorList>
    </citation>
    <scope>NUCLEOTIDE SEQUENCE</scope>
    <source>
        <strain evidence="1">Adult_tree_wgs_1</strain>
        <tissue evidence="1">Leaves</tissue>
    </source>
</reference>
<proteinExistence type="predicted"/>